<gene>
    <name evidence="1" type="ORF">SFRICE_010892</name>
</gene>
<dbReference type="EMBL" id="ODYU01008997">
    <property type="protein sequence ID" value="SOQ53068.1"/>
    <property type="molecule type" value="Genomic_DNA"/>
</dbReference>
<evidence type="ECO:0000313" key="1">
    <source>
        <dbReference type="EMBL" id="SOQ53068.1"/>
    </source>
</evidence>
<reference evidence="1" key="1">
    <citation type="submission" date="2016-07" db="EMBL/GenBank/DDBJ databases">
        <authorList>
            <person name="Bretaudeau A."/>
        </authorList>
    </citation>
    <scope>NUCLEOTIDE SEQUENCE</scope>
    <source>
        <strain evidence="1">Rice</strain>
        <tissue evidence="1">Whole body</tissue>
    </source>
</reference>
<name>A0A2H1WJ39_SPOFR</name>
<dbReference type="AlphaFoldDB" id="A0A2H1WJ39"/>
<accession>A0A2H1WJ39</accession>
<organism evidence="1">
    <name type="scientific">Spodoptera frugiperda</name>
    <name type="common">Fall armyworm</name>
    <dbReference type="NCBI Taxonomy" id="7108"/>
    <lineage>
        <taxon>Eukaryota</taxon>
        <taxon>Metazoa</taxon>
        <taxon>Ecdysozoa</taxon>
        <taxon>Arthropoda</taxon>
        <taxon>Hexapoda</taxon>
        <taxon>Insecta</taxon>
        <taxon>Pterygota</taxon>
        <taxon>Neoptera</taxon>
        <taxon>Endopterygota</taxon>
        <taxon>Lepidoptera</taxon>
        <taxon>Glossata</taxon>
        <taxon>Ditrysia</taxon>
        <taxon>Noctuoidea</taxon>
        <taxon>Noctuidae</taxon>
        <taxon>Amphipyrinae</taxon>
        <taxon>Spodoptera</taxon>
    </lineage>
</organism>
<sequence length="124" mass="13816">MLTFIWYKPVRKQTDHLMVSNRRRPWTPEKPEALQVRCRHFGGLEFKGCCGILALPHLKSAWYFTMVHTRCTVLGGRGPVAVGRASLPAEMLLATTFTRLIAIPLTEAKAITGSASGFTFAPEE</sequence>
<proteinExistence type="predicted"/>
<protein>
    <submittedName>
        <fullName evidence="1">SFRICE_010892</fullName>
    </submittedName>
</protein>